<feature type="region of interest" description="Disordered" evidence="1">
    <location>
        <begin position="1"/>
        <end position="39"/>
    </location>
</feature>
<reference evidence="2" key="1">
    <citation type="submission" date="2021-02" db="EMBL/GenBank/DDBJ databases">
        <authorList>
            <person name="Dougan E. K."/>
            <person name="Rhodes N."/>
            <person name="Thang M."/>
            <person name="Chan C."/>
        </authorList>
    </citation>
    <scope>NUCLEOTIDE SEQUENCE</scope>
</reference>
<protein>
    <submittedName>
        <fullName evidence="2">Uncharacterized protein</fullName>
    </submittedName>
</protein>
<organism evidence="2 3">
    <name type="scientific">Polarella glacialis</name>
    <name type="common">Dinoflagellate</name>
    <dbReference type="NCBI Taxonomy" id="89957"/>
    <lineage>
        <taxon>Eukaryota</taxon>
        <taxon>Sar</taxon>
        <taxon>Alveolata</taxon>
        <taxon>Dinophyceae</taxon>
        <taxon>Suessiales</taxon>
        <taxon>Suessiaceae</taxon>
        <taxon>Polarella</taxon>
    </lineage>
</organism>
<gene>
    <name evidence="2" type="ORF">PGLA2088_LOCUS10554</name>
</gene>
<sequence length="159" mass="16972">MGGGRSSGPIGGADFEEEESVATPAANSNSPRGGGMPAVPARYLLPGLGGMVEEEIDIEKELEKINEGAFVSVKYTHPQLGKIVYEGTLQEKFGGASAHQSYIQLSSCSRYGSKGQLKEQEASKRLMTAFVDAIKVAQPRAEVPAGSGERSRSRSRNRR</sequence>
<feature type="compositionally biased region" description="Gly residues" evidence="1">
    <location>
        <begin position="1"/>
        <end position="11"/>
    </location>
</feature>
<dbReference type="AlphaFoldDB" id="A0A813IRF8"/>
<feature type="region of interest" description="Disordered" evidence="1">
    <location>
        <begin position="140"/>
        <end position="159"/>
    </location>
</feature>
<name>A0A813IRF8_POLGL</name>
<dbReference type="EMBL" id="CAJNNW010011863">
    <property type="protein sequence ID" value="CAE8653691.1"/>
    <property type="molecule type" value="Genomic_DNA"/>
</dbReference>
<evidence type="ECO:0000313" key="3">
    <source>
        <dbReference type="Proteomes" id="UP000626109"/>
    </source>
</evidence>
<dbReference type="Proteomes" id="UP000626109">
    <property type="component" value="Unassembled WGS sequence"/>
</dbReference>
<proteinExistence type="predicted"/>
<accession>A0A813IRF8</accession>
<evidence type="ECO:0000256" key="1">
    <source>
        <dbReference type="SAM" id="MobiDB-lite"/>
    </source>
</evidence>
<comment type="caution">
    <text evidence="2">The sequence shown here is derived from an EMBL/GenBank/DDBJ whole genome shotgun (WGS) entry which is preliminary data.</text>
</comment>
<evidence type="ECO:0000313" key="2">
    <source>
        <dbReference type="EMBL" id="CAE8653691.1"/>
    </source>
</evidence>